<evidence type="ECO:0000256" key="1">
    <source>
        <dbReference type="ARBA" id="ARBA00004496"/>
    </source>
</evidence>
<comment type="cofactor">
    <cofactor evidence="11">
        <name>a divalent metal cation</name>
        <dbReference type="ChEBI" id="CHEBI:60240"/>
    </cofactor>
</comment>
<dbReference type="GO" id="GO:0046872">
    <property type="term" value="F:metal ion binding"/>
    <property type="evidence" value="ECO:0007669"/>
    <property type="project" value="UniProtKB-KW"/>
</dbReference>
<dbReference type="FunFam" id="3.40.1500.10:FF:000001">
    <property type="entry name" value="Oxygen-dependent coproporphyrinogen-III oxidase"/>
    <property type="match status" value="1"/>
</dbReference>
<keyword evidence="6 11" id="KW-0560">Oxidoreductase</keyword>
<dbReference type="PROSITE" id="PS01021">
    <property type="entry name" value="COPROGEN_OXIDASE"/>
    <property type="match status" value="1"/>
</dbReference>
<feature type="binding site" evidence="11">
    <location>
        <position position="110"/>
    </location>
    <ligand>
        <name>a divalent metal cation</name>
        <dbReference type="ChEBI" id="CHEBI:60240"/>
    </ligand>
</feature>
<keyword evidence="11" id="KW-0479">Metal-binding</keyword>
<evidence type="ECO:0000256" key="10">
    <source>
        <dbReference type="ARBA" id="ARBA00059657"/>
    </source>
</evidence>
<feature type="active site" description="Proton donor" evidence="11">
    <location>
        <position position="110"/>
    </location>
</feature>
<feature type="binding site" evidence="11">
    <location>
        <position position="100"/>
    </location>
    <ligand>
        <name>a divalent metal cation</name>
        <dbReference type="ChEBI" id="CHEBI:60240"/>
    </ligand>
</feature>
<comment type="catalytic activity">
    <reaction evidence="9 11">
        <text>coproporphyrinogen III + O2 + 2 H(+) = protoporphyrinogen IX + 2 CO2 + 2 H2O</text>
        <dbReference type="Rhea" id="RHEA:18257"/>
        <dbReference type="ChEBI" id="CHEBI:15377"/>
        <dbReference type="ChEBI" id="CHEBI:15378"/>
        <dbReference type="ChEBI" id="CHEBI:15379"/>
        <dbReference type="ChEBI" id="CHEBI:16526"/>
        <dbReference type="ChEBI" id="CHEBI:57307"/>
        <dbReference type="ChEBI" id="CHEBI:57309"/>
        <dbReference type="EC" id="1.3.3.3"/>
    </reaction>
</comment>
<dbReference type="InterPro" id="IPR018375">
    <property type="entry name" value="Coprogen_oxidase_CS"/>
</dbReference>
<evidence type="ECO:0000256" key="4">
    <source>
        <dbReference type="ARBA" id="ARBA00011738"/>
    </source>
</evidence>
<evidence type="ECO:0000256" key="3">
    <source>
        <dbReference type="ARBA" id="ARBA00010644"/>
    </source>
</evidence>
<dbReference type="GO" id="GO:0006782">
    <property type="term" value="P:protoporphyrinogen IX biosynthetic process"/>
    <property type="evidence" value="ECO:0007669"/>
    <property type="project" value="UniProtKB-UniRule"/>
</dbReference>
<dbReference type="Pfam" id="PF01218">
    <property type="entry name" value="Coprogen_oxidas"/>
    <property type="match status" value="1"/>
</dbReference>
<dbReference type="InterPro" id="IPR001260">
    <property type="entry name" value="Coprogen_oxidase_aer"/>
</dbReference>
<dbReference type="GO" id="GO:0005737">
    <property type="term" value="C:cytoplasm"/>
    <property type="evidence" value="ECO:0007669"/>
    <property type="project" value="UniProtKB-SubCell"/>
</dbReference>
<keyword evidence="5 11" id="KW-0963">Cytoplasm</keyword>
<dbReference type="EMBL" id="JACORU010000002">
    <property type="protein sequence ID" value="MBC5764524.1"/>
    <property type="molecule type" value="Genomic_DNA"/>
</dbReference>
<proteinExistence type="inferred from homology"/>
<evidence type="ECO:0000256" key="7">
    <source>
        <dbReference type="ARBA" id="ARBA00023133"/>
    </source>
</evidence>
<dbReference type="PRINTS" id="PR00073">
    <property type="entry name" value="COPRGNOXDASE"/>
</dbReference>
<evidence type="ECO:0000313" key="13">
    <source>
        <dbReference type="Proteomes" id="UP000596827"/>
    </source>
</evidence>
<keyword evidence="7 11" id="KW-0350">Heme biosynthesis</keyword>
<evidence type="ECO:0000256" key="11">
    <source>
        <dbReference type="HAMAP-Rule" id="MF_00333"/>
    </source>
</evidence>
<feature type="site" description="Important for dimerization" evidence="11">
    <location>
        <position position="179"/>
    </location>
</feature>
<comment type="subunit">
    <text evidence="4 11">Homodimer.</text>
</comment>
<name>A0A923S1K6_9BURK</name>
<evidence type="ECO:0000256" key="9">
    <source>
        <dbReference type="ARBA" id="ARBA00049102"/>
    </source>
</evidence>
<dbReference type="GO" id="GO:0042803">
    <property type="term" value="F:protein homodimerization activity"/>
    <property type="evidence" value="ECO:0007669"/>
    <property type="project" value="UniProtKB-UniRule"/>
</dbReference>
<dbReference type="HAMAP" id="MF_00333">
    <property type="entry name" value="Coprogen_oxidas"/>
    <property type="match status" value="1"/>
</dbReference>
<keyword evidence="13" id="KW-1185">Reference proteome</keyword>
<dbReference type="SUPFAM" id="SSF102886">
    <property type="entry name" value="Coproporphyrinogen III oxidase"/>
    <property type="match status" value="1"/>
</dbReference>
<comment type="subcellular location">
    <subcellularLocation>
        <location evidence="1 11">Cytoplasm</location>
    </subcellularLocation>
</comment>
<feature type="region of interest" description="Important for dimerization" evidence="11">
    <location>
        <begin position="244"/>
        <end position="279"/>
    </location>
</feature>
<feature type="binding site" evidence="11">
    <location>
        <begin position="112"/>
        <end position="114"/>
    </location>
    <ligand>
        <name>substrate</name>
    </ligand>
</feature>
<dbReference type="NCBIfam" id="NF003727">
    <property type="entry name" value="PRK05330.1"/>
    <property type="match status" value="1"/>
</dbReference>
<gene>
    <name evidence="11 12" type="primary">hemF</name>
    <name evidence="12" type="ORF">H8R02_08695</name>
</gene>
<dbReference type="PANTHER" id="PTHR10755:SF0">
    <property type="entry name" value="OXYGEN-DEPENDENT COPROPORPHYRINOGEN-III OXIDASE, MITOCHONDRIAL"/>
    <property type="match status" value="1"/>
</dbReference>
<comment type="caution">
    <text evidence="12">The sequence shown here is derived from an EMBL/GenBank/DDBJ whole genome shotgun (WGS) entry which is preliminary data.</text>
</comment>
<dbReference type="Gene3D" id="3.40.1500.10">
    <property type="entry name" value="Coproporphyrinogen III oxidase, aerobic"/>
    <property type="match status" value="1"/>
</dbReference>
<dbReference type="PANTHER" id="PTHR10755">
    <property type="entry name" value="COPROPORPHYRINOGEN III OXIDASE, MITOCHONDRIAL"/>
    <property type="match status" value="1"/>
</dbReference>
<organism evidence="12 13">
    <name type="scientific">Ramlibacter albus</name>
    <dbReference type="NCBI Taxonomy" id="2079448"/>
    <lineage>
        <taxon>Bacteria</taxon>
        <taxon>Pseudomonadati</taxon>
        <taxon>Pseudomonadota</taxon>
        <taxon>Betaproteobacteria</taxon>
        <taxon>Burkholderiales</taxon>
        <taxon>Comamonadaceae</taxon>
        <taxon>Ramlibacter</taxon>
    </lineage>
</organism>
<evidence type="ECO:0000256" key="2">
    <source>
        <dbReference type="ARBA" id="ARBA00005168"/>
    </source>
</evidence>
<reference evidence="12" key="1">
    <citation type="submission" date="2020-08" db="EMBL/GenBank/DDBJ databases">
        <title>Ramlibacter sp. GTP1 16S ribosomal RNA gene genome sequencing and assembly.</title>
        <authorList>
            <person name="Kang M."/>
        </authorList>
    </citation>
    <scope>NUCLEOTIDE SEQUENCE</scope>
    <source>
        <strain evidence="12">GTP1</strain>
    </source>
</reference>
<dbReference type="RefSeq" id="WP_187080989.1">
    <property type="nucleotide sequence ID" value="NZ_JACORU010000002.1"/>
</dbReference>
<feature type="binding site" evidence="11">
    <location>
        <position position="96"/>
    </location>
    <ligand>
        <name>substrate</name>
    </ligand>
</feature>
<evidence type="ECO:0000256" key="8">
    <source>
        <dbReference type="ARBA" id="ARBA00023244"/>
    </source>
</evidence>
<dbReference type="EC" id="1.3.3.3" evidence="11"/>
<dbReference type="PIRSF" id="PIRSF000166">
    <property type="entry name" value="Coproporphyri_ox"/>
    <property type="match status" value="1"/>
</dbReference>
<keyword evidence="8 11" id="KW-0627">Porphyrin biosynthesis</keyword>
<evidence type="ECO:0000313" key="12">
    <source>
        <dbReference type="EMBL" id="MBC5764524.1"/>
    </source>
</evidence>
<feature type="binding site" evidence="11">
    <location>
        <position position="149"/>
    </location>
    <ligand>
        <name>a divalent metal cation</name>
        <dbReference type="ChEBI" id="CHEBI:60240"/>
    </ligand>
</feature>
<evidence type="ECO:0000256" key="5">
    <source>
        <dbReference type="ARBA" id="ARBA00022490"/>
    </source>
</evidence>
<feature type="binding site" evidence="11">
    <location>
        <begin position="262"/>
        <end position="264"/>
    </location>
    <ligand>
        <name>substrate</name>
    </ligand>
</feature>
<dbReference type="Proteomes" id="UP000596827">
    <property type="component" value="Unassembled WGS sequence"/>
</dbReference>
<dbReference type="AlphaFoldDB" id="A0A923S1K6"/>
<comment type="function">
    <text evidence="10 11">Involved in the heme biosynthesis. Catalyzes the aerobic oxidative decarboxylation of propionate groups of rings A and B of coproporphyrinogen-III to yield the vinyl groups in protoporphyrinogen-IX.</text>
</comment>
<accession>A0A923S1K6</accession>
<comment type="pathway">
    <text evidence="2 11">Porphyrin-containing compound metabolism; protoporphyrin-IX biosynthesis; protoporphyrinogen-IX from coproporphyrinogen-III (O2 route): step 1/1.</text>
</comment>
<dbReference type="InterPro" id="IPR036406">
    <property type="entry name" value="Coprogen_oxidase_aer_sf"/>
</dbReference>
<protein>
    <recommendedName>
        <fullName evidence="11">Oxygen-dependent coproporphyrinogen-III oxidase</fullName>
        <shortName evidence="11">CPO</shortName>
        <shortName evidence="11">Coprogen oxidase</shortName>
        <shortName evidence="11">Coproporphyrinogenase</shortName>
        <ecNumber evidence="11">1.3.3.3</ecNumber>
    </recommendedName>
</protein>
<sequence>MTDRVAEVRSYLVGLQQRIVDACTAIDGKPFTVDKWSKGADEPLQGDGVTMIVEQGNVFERAGCGFSHVRGGKLPPSATQHRPHLVGAPFEAMGVSLVFHPRNPYAPTVHMNVRMLHAQPAQGEAAFWFGGGMDLTPIYGFEEDAVHFHRTCKQSLDPFGEDKYPRFKQWCDEYFFLKHRNEQRGIGGIFFDDFSELGFEQSFAMQRSVGDAFLDAYLPILEKRKDTPYGERERNFQLYRRGRYVEFNLVWDRGTHFGLQSGGRTESILLSMPPLASWAYQYQPQPGTPEHDLYSKFIVRRDWL</sequence>
<feature type="binding site" evidence="11">
    <location>
        <position position="179"/>
    </location>
    <ligand>
        <name>a divalent metal cation</name>
        <dbReference type="ChEBI" id="CHEBI:60240"/>
    </ligand>
</feature>
<comment type="similarity">
    <text evidence="3 11">Belongs to the aerobic coproporphyrinogen-III oxidase family.</text>
</comment>
<evidence type="ECO:0000256" key="6">
    <source>
        <dbReference type="ARBA" id="ARBA00023002"/>
    </source>
</evidence>
<dbReference type="GO" id="GO:0004109">
    <property type="term" value="F:coproporphyrinogen oxidase activity"/>
    <property type="evidence" value="ECO:0007669"/>
    <property type="project" value="UniProtKB-UniRule"/>
</dbReference>